<dbReference type="Pfam" id="PF00067">
    <property type="entry name" value="p450"/>
    <property type="match status" value="1"/>
</dbReference>
<evidence type="ECO:0000256" key="1">
    <source>
        <dbReference type="ARBA" id="ARBA00001971"/>
    </source>
</evidence>
<dbReference type="GO" id="GO:0016705">
    <property type="term" value="F:oxidoreductase activity, acting on paired donors, with incorporation or reduction of molecular oxygen"/>
    <property type="evidence" value="ECO:0007669"/>
    <property type="project" value="InterPro"/>
</dbReference>
<evidence type="ECO:0000313" key="13">
    <source>
        <dbReference type="Proteomes" id="UP000383932"/>
    </source>
</evidence>
<dbReference type="Proteomes" id="UP000383932">
    <property type="component" value="Unassembled WGS sequence"/>
</dbReference>
<dbReference type="InterPro" id="IPR001128">
    <property type="entry name" value="Cyt_P450"/>
</dbReference>
<proteinExistence type="inferred from homology"/>
<evidence type="ECO:0000313" key="12">
    <source>
        <dbReference type="EMBL" id="KAB5589224.1"/>
    </source>
</evidence>
<keyword evidence="4 9" id="KW-0349">Heme</keyword>
<keyword evidence="6 10" id="KW-0560">Oxidoreductase</keyword>
<dbReference type="AlphaFoldDB" id="A0A5N5QC29"/>
<keyword evidence="11" id="KW-0812">Transmembrane</keyword>
<dbReference type="CDD" id="cd11065">
    <property type="entry name" value="CYP64-like"/>
    <property type="match status" value="1"/>
</dbReference>
<comment type="cofactor">
    <cofactor evidence="1 9">
        <name>heme</name>
        <dbReference type="ChEBI" id="CHEBI:30413"/>
    </cofactor>
</comment>
<comment type="caution">
    <text evidence="12">The sequence shown here is derived from an EMBL/GenBank/DDBJ whole genome shotgun (WGS) entry which is preliminary data.</text>
</comment>
<keyword evidence="11" id="KW-1133">Transmembrane helix</keyword>
<keyword evidence="7 9" id="KW-0408">Iron</keyword>
<evidence type="ECO:0000256" key="4">
    <source>
        <dbReference type="ARBA" id="ARBA00022617"/>
    </source>
</evidence>
<feature type="transmembrane region" description="Helical" evidence="11">
    <location>
        <begin position="6"/>
        <end position="24"/>
    </location>
</feature>
<dbReference type="GO" id="GO:0004497">
    <property type="term" value="F:monooxygenase activity"/>
    <property type="evidence" value="ECO:0007669"/>
    <property type="project" value="UniProtKB-KW"/>
</dbReference>
<gene>
    <name evidence="12" type="ORF">CTheo_7334</name>
</gene>
<dbReference type="SUPFAM" id="SSF48264">
    <property type="entry name" value="Cytochrome P450"/>
    <property type="match status" value="1"/>
</dbReference>
<name>A0A5N5QC29_9AGAM</name>
<dbReference type="PANTHER" id="PTHR46300">
    <property type="entry name" value="P450, PUTATIVE (EUROFUNG)-RELATED-RELATED"/>
    <property type="match status" value="1"/>
</dbReference>
<sequence length="503" mass="56887">MASAIYLEAFVAGLLVTLIFTIYVRPRRDKVPCPPSLKSEFLIGHARVIPLEREWEVFAQWSKELDSDIVHAEAFGRHIIVLNSIETAIDLLEKRSSNYSDRPELTMISDENLMGWGQNTVTRRYDDGWRRARRIIHQRFSKTAVEELWPIQEQEAQEFLQKLLADDSRFMRTFREAAASSVMLATYGYKPLPKDDPFVTRSEVMVEALARAGLPTNYLVNVFPILRHVPSWFPLTGFKRECVKWRVLRDQVVDEPMEWVEAQVSEGTAIPSFVSMLLQQYGKNPVEYETIKWAAGTMFAAGSDTTISAMATFFLAMELFPEVQLKAQEELDAVIGCDRLPTMQDMKDLPYVRCIMKEVLRWIPPVPLGIPHAAVEEDIYRGYRIPAGSIVMGNVWAITRDPAVYPNPEKFNPDRFLDGTVPDAPVFGFGRRACPGQYFAESSLLLAISHVLLTIHIGMARDASGRDIVPSIETTGDSLLCIPKEFGIKLTPRSKAALDLINA</sequence>
<keyword evidence="5 9" id="KW-0479">Metal-binding</keyword>
<dbReference type="EMBL" id="SSOP01000300">
    <property type="protein sequence ID" value="KAB5589224.1"/>
    <property type="molecule type" value="Genomic_DNA"/>
</dbReference>
<dbReference type="GO" id="GO:0020037">
    <property type="term" value="F:heme binding"/>
    <property type="evidence" value="ECO:0007669"/>
    <property type="project" value="InterPro"/>
</dbReference>
<protein>
    <submittedName>
        <fullName evidence="12">O-methylsterigmatocystin oxidoreductase</fullName>
    </submittedName>
</protein>
<dbReference type="InterPro" id="IPR050364">
    <property type="entry name" value="Cytochrome_P450_fung"/>
</dbReference>
<dbReference type="OrthoDB" id="2789670at2759"/>
<keyword evidence="13" id="KW-1185">Reference proteome</keyword>
<dbReference type="InterPro" id="IPR036396">
    <property type="entry name" value="Cyt_P450_sf"/>
</dbReference>
<evidence type="ECO:0000256" key="3">
    <source>
        <dbReference type="ARBA" id="ARBA00010617"/>
    </source>
</evidence>
<dbReference type="PRINTS" id="PR00463">
    <property type="entry name" value="EP450I"/>
</dbReference>
<dbReference type="InterPro" id="IPR002401">
    <property type="entry name" value="Cyt_P450_E_grp-I"/>
</dbReference>
<evidence type="ECO:0000256" key="7">
    <source>
        <dbReference type="ARBA" id="ARBA00023004"/>
    </source>
</evidence>
<evidence type="ECO:0000256" key="6">
    <source>
        <dbReference type="ARBA" id="ARBA00023002"/>
    </source>
</evidence>
<dbReference type="InterPro" id="IPR017972">
    <property type="entry name" value="Cyt_P450_CS"/>
</dbReference>
<dbReference type="Gene3D" id="1.10.630.10">
    <property type="entry name" value="Cytochrome P450"/>
    <property type="match status" value="1"/>
</dbReference>
<keyword evidence="8 10" id="KW-0503">Monooxygenase</keyword>
<comment type="similarity">
    <text evidence="3 10">Belongs to the cytochrome P450 family.</text>
</comment>
<dbReference type="GO" id="GO:0005506">
    <property type="term" value="F:iron ion binding"/>
    <property type="evidence" value="ECO:0007669"/>
    <property type="project" value="InterPro"/>
</dbReference>
<dbReference type="PANTHER" id="PTHR46300:SF7">
    <property type="entry name" value="P450, PUTATIVE (EUROFUNG)-RELATED"/>
    <property type="match status" value="1"/>
</dbReference>
<dbReference type="PROSITE" id="PS00086">
    <property type="entry name" value="CYTOCHROME_P450"/>
    <property type="match status" value="1"/>
</dbReference>
<organism evidence="12 13">
    <name type="scientific">Ceratobasidium theobromae</name>
    <dbReference type="NCBI Taxonomy" id="1582974"/>
    <lineage>
        <taxon>Eukaryota</taxon>
        <taxon>Fungi</taxon>
        <taxon>Dikarya</taxon>
        <taxon>Basidiomycota</taxon>
        <taxon>Agaricomycotina</taxon>
        <taxon>Agaricomycetes</taxon>
        <taxon>Cantharellales</taxon>
        <taxon>Ceratobasidiaceae</taxon>
        <taxon>Ceratobasidium</taxon>
    </lineage>
</organism>
<accession>A0A5N5QC29</accession>
<evidence type="ECO:0000256" key="9">
    <source>
        <dbReference type="PIRSR" id="PIRSR602401-1"/>
    </source>
</evidence>
<evidence type="ECO:0000256" key="5">
    <source>
        <dbReference type="ARBA" id="ARBA00022723"/>
    </source>
</evidence>
<evidence type="ECO:0000256" key="11">
    <source>
        <dbReference type="SAM" id="Phobius"/>
    </source>
</evidence>
<dbReference type="PRINTS" id="PR00385">
    <property type="entry name" value="P450"/>
</dbReference>
<reference evidence="12 13" key="1">
    <citation type="journal article" date="2019" name="Fungal Biol. Biotechnol.">
        <title>Draft genome sequence of fastidious pathogen Ceratobasidium theobromae, which causes vascular-streak dieback in Theobroma cacao.</title>
        <authorList>
            <person name="Ali S.S."/>
            <person name="Asman A."/>
            <person name="Shao J."/>
            <person name="Firmansyah A.P."/>
            <person name="Susilo A.W."/>
            <person name="Rosmana A."/>
            <person name="McMahon P."/>
            <person name="Junaid M."/>
            <person name="Guest D."/>
            <person name="Kheng T.Y."/>
            <person name="Meinhardt L.W."/>
            <person name="Bailey B.A."/>
        </authorList>
    </citation>
    <scope>NUCLEOTIDE SEQUENCE [LARGE SCALE GENOMIC DNA]</scope>
    <source>
        <strain evidence="12 13">CT2</strain>
    </source>
</reference>
<feature type="binding site" description="axial binding residue" evidence="9">
    <location>
        <position position="434"/>
    </location>
    <ligand>
        <name>heme</name>
        <dbReference type="ChEBI" id="CHEBI:30413"/>
    </ligand>
    <ligandPart>
        <name>Fe</name>
        <dbReference type="ChEBI" id="CHEBI:18248"/>
    </ligandPart>
</feature>
<keyword evidence="11" id="KW-0472">Membrane</keyword>
<comment type="pathway">
    <text evidence="2">Secondary metabolite biosynthesis.</text>
</comment>
<evidence type="ECO:0000256" key="8">
    <source>
        <dbReference type="ARBA" id="ARBA00023033"/>
    </source>
</evidence>
<evidence type="ECO:0000256" key="10">
    <source>
        <dbReference type="RuleBase" id="RU000461"/>
    </source>
</evidence>
<evidence type="ECO:0000256" key="2">
    <source>
        <dbReference type="ARBA" id="ARBA00005179"/>
    </source>
</evidence>